<evidence type="ECO:0000313" key="2">
    <source>
        <dbReference type="EMBL" id="MDN3577907.1"/>
    </source>
</evidence>
<dbReference type="InterPro" id="IPR000396">
    <property type="entry name" value="Pdiesterase2"/>
</dbReference>
<keyword evidence="3" id="KW-1185">Reference proteome</keyword>
<dbReference type="PANTHER" id="PTHR42663">
    <property type="entry name" value="HYDROLASE C777.06C-RELATED-RELATED"/>
    <property type="match status" value="1"/>
</dbReference>
<sequence>MRTTSFLVGRHTLIDAGTGVGDLSVAELSQIDRVFLTHSHLDHIAMLPLLVDTVGAMRDKPLDVYASRATLDILSAHVFNWRVWPDFREIPNKAAPFLRFVQFEQGETVMPEPGLCVTALPALHTVPAVGYQLDSGKHSLVFTGDTTINDAFWPVINAVENLKTLIIETAFCNRERALAEASRHLCPAMLATELAKLNRPAEIFITHLKPGEIELTMQEIGEDAASFRPKMLKNGQMLDF</sequence>
<dbReference type="Gene3D" id="3.60.15.10">
    <property type="entry name" value="Ribonuclease Z/Hydroxyacylglutathione hydrolase-like"/>
    <property type="match status" value="1"/>
</dbReference>
<comment type="caution">
    <text evidence="2">The sequence shown here is derived from an EMBL/GenBank/DDBJ whole genome shotgun (WGS) entry which is preliminary data.</text>
</comment>
<dbReference type="EMBL" id="JAUFPU010000018">
    <property type="protein sequence ID" value="MDN3577907.1"/>
    <property type="molecule type" value="Genomic_DNA"/>
</dbReference>
<evidence type="ECO:0000313" key="3">
    <source>
        <dbReference type="Proteomes" id="UP001180081"/>
    </source>
</evidence>
<name>A0ABT8B6L6_9NEIS</name>
<dbReference type="Proteomes" id="UP001180081">
    <property type="component" value="Unassembled WGS sequence"/>
</dbReference>
<dbReference type="RefSeq" id="WP_290333312.1">
    <property type="nucleotide sequence ID" value="NZ_JAUFPU010000018.1"/>
</dbReference>
<reference evidence="2" key="1">
    <citation type="journal article" date="2014" name="Int. J. Syst. Evol. Microbiol.">
        <title>Complete genome of a new Firmicutes species belonging to the dominant human colonic microbiota ('Ruminococcus bicirculans') reveals two chromosomes and a selective capacity to utilize plant glucans.</title>
        <authorList>
            <consortium name="NISC Comparative Sequencing Program"/>
            <person name="Wegmann U."/>
            <person name="Louis P."/>
            <person name="Goesmann A."/>
            <person name="Henrissat B."/>
            <person name="Duncan S.H."/>
            <person name="Flint H.J."/>
        </authorList>
    </citation>
    <scope>NUCLEOTIDE SEQUENCE</scope>
    <source>
        <strain evidence="2">CECT 7703</strain>
    </source>
</reference>
<gene>
    <name evidence="2" type="ORF">QWZ03_14135</name>
</gene>
<dbReference type="InterPro" id="IPR001279">
    <property type="entry name" value="Metallo-B-lactamas"/>
</dbReference>
<protein>
    <submittedName>
        <fullName evidence="2">3',5'-cyclic-nucleotide phosphodiesterase</fullName>
        <ecNumber evidence="2">3.1.4.17</ecNumber>
    </submittedName>
</protein>
<dbReference type="CDD" id="cd07735">
    <property type="entry name" value="class_II_PDE_MBL-fold"/>
    <property type="match status" value="1"/>
</dbReference>
<dbReference type="EC" id="3.1.4.17" evidence="2"/>
<feature type="domain" description="Metallo-beta-lactamase" evidence="1">
    <location>
        <begin position="2"/>
        <end position="189"/>
    </location>
</feature>
<organism evidence="2 3">
    <name type="scientific">Chitinimonas viridis</name>
    <dbReference type="NCBI Taxonomy" id="664880"/>
    <lineage>
        <taxon>Bacteria</taxon>
        <taxon>Pseudomonadati</taxon>
        <taxon>Pseudomonadota</taxon>
        <taxon>Betaproteobacteria</taxon>
        <taxon>Neisseriales</taxon>
        <taxon>Chitinibacteraceae</taxon>
        <taxon>Chitinimonas</taxon>
    </lineage>
</organism>
<evidence type="ECO:0000259" key="1">
    <source>
        <dbReference type="SMART" id="SM00849"/>
    </source>
</evidence>
<dbReference type="Pfam" id="PF12706">
    <property type="entry name" value="Lactamase_B_2"/>
    <property type="match status" value="1"/>
</dbReference>
<dbReference type="GO" id="GO:0004114">
    <property type="term" value="F:3',5'-cyclic-nucleotide phosphodiesterase activity"/>
    <property type="evidence" value="ECO:0007669"/>
    <property type="project" value="UniProtKB-EC"/>
</dbReference>
<dbReference type="InterPro" id="IPR036866">
    <property type="entry name" value="RibonucZ/Hydroxyglut_hydro"/>
</dbReference>
<reference evidence="2" key="2">
    <citation type="submission" date="2023-06" db="EMBL/GenBank/DDBJ databases">
        <authorList>
            <person name="Lucena T."/>
            <person name="Sun Q."/>
        </authorList>
    </citation>
    <scope>NUCLEOTIDE SEQUENCE</scope>
    <source>
        <strain evidence="2">CECT 7703</strain>
    </source>
</reference>
<keyword evidence="2" id="KW-0378">Hydrolase</keyword>
<dbReference type="SUPFAM" id="SSF56281">
    <property type="entry name" value="Metallo-hydrolase/oxidoreductase"/>
    <property type="match status" value="1"/>
</dbReference>
<accession>A0ABT8B6L6</accession>
<proteinExistence type="predicted"/>
<dbReference type="PRINTS" id="PR00388">
    <property type="entry name" value="PDIESTERASE2"/>
</dbReference>
<dbReference type="SMART" id="SM00849">
    <property type="entry name" value="Lactamase_B"/>
    <property type="match status" value="1"/>
</dbReference>
<dbReference type="PANTHER" id="PTHR42663:SF6">
    <property type="entry name" value="HYDROLASE C777.06C-RELATED"/>
    <property type="match status" value="1"/>
</dbReference>